<reference evidence="3" key="1">
    <citation type="submission" date="2022-08" db="UniProtKB">
        <authorList>
            <consortium name="EnsemblMetazoa"/>
        </authorList>
    </citation>
    <scope>IDENTIFICATION</scope>
    <source>
        <strain evidence="3">EBRO</strain>
    </source>
</reference>
<dbReference type="InterPro" id="IPR031993">
    <property type="entry name" value="DUF4789"/>
</dbReference>
<keyword evidence="1" id="KW-0732">Signal</keyword>
<dbReference type="EnsemblMetazoa" id="AATE021914-RA">
    <property type="protein sequence ID" value="AATE021914-PA.1"/>
    <property type="gene ID" value="AATE021914"/>
</dbReference>
<dbReference type="AlphaFoldDB" id="A0A8W7NZQ7"/>
<feature type="domain" description="DUF4789" evidence="2">
    <location>
        <begin position="63"/>
        <end position="143"/>
    </location>
</feature>
<dbReference type="Pfam" id="PF16033">
    <property type="entry name" value="DUF4789"/>
    <property type="match status" value="1"/>
</dbReference>
<protein>
    <recommendedName>
        <fullName evidence="2">DUF4789 domain-containing protein</fullName>
    </recommendedName>
</protein>
<organism evidence="3">
    <name type="scientific">Anopheles atroparvus</name>
    <name type="common">European mosquito</name>
    <dbReference type="NCBI Taxonomy" id="41427"/>
    <lineage>
        <taxon>Eukaryota</taxon>
        <taxon>Metazoa</taxon>
        <taxon>Ecdysozoa</taxon>
        <taxon>Arthropoda</taxon>
        <taxon>Hexapoda</taxon>
        <taxon>Insecta</taxon>
        <taxon>Pterygota</taxon>
        <taxon>Neoptera</taxon>
        <taxon>Endopterygota</taxon>
        <taxon>Diptera</taxon>
        <taxon>Nematocera</taxon>
        <taxon>Culicoidea</taxon>
        <taxon>Culicidae</taxon>
        <taxon>Anophelinae</taxon>
        <taxon>Anopheles</taxon>
    </lineage>
</organism>
<proteinExistence type="predicted"/>
<evidence type="ECO:0000256" key="1">
    <source>
        <dbReference type="SAM" id="SignalP"/>
    </source>
</evidence>
<accession>A0A8W7NZQ7</accession>
<feature type="signal peptide" evidence="1">
    <location>
        <begin position="1"/>
        <end position="26"/>
    </location>
</feature>
<dbReference type="PANTHER" id="PTHR21177:SF4">
    <property type="entry name" value="IP06524P"/>
    <property type="match status" value="1"/>
</dbReference>
<evidence type="ECO:0000259" key="2">
    <source>
        <dbReference type="Pfam" id="PF16033"/>
    </source>
</evidence>
<dbReference type="PANTHER" id="PTHR21177">
    <property type="entry name" value="IP06524P-RELATED"/>
    <property type="match status" value="1"/>
</dbReference>
<evidence type="ECO:0000313" key="3">
    <source>
        <dbReference type="EnsemblMetazoa" id="AATE021914-PA.1"/>
    </source>
</evidence>
<name>A0A8W7NZQ7_ANOAO</name>
<sequence>MGGKLYFVLCIAFLHTLLQLPNGGSTAEKQLNFSDVLYYPGDVVVSPNLANAQNRTPIYLPGKCSMNEILYPGDHDSDWVCDCKPGFVYYPKHDACYDLYTQGFCQAGEYVDLERPSMLVKCTNNTCTEANKVPFRGRCVVLGRHDSEVCPKVKRIRYIVGVNTTTLELDCIEGNDWYSRIETEKIMSYAGANRCNNGTKASFDGICGQRP</sequence>
<feature type="chain" id="PRO_5036447917" description="DUF4789 domain-containing protein" evidence="1">
    <location>
        <begin position="27"/>
        <end position="211"/>
    </location>
</feature>